<accession>A0ABS2KVC5</accession>
<dbReference type="InterPro" id="IPR025442">
    <property type="entry name" value="DUF4185"/>
</dbReference>
<organism evidence="4 5">
    <name type="scientific">Rhodococcoides corynebacterioides</name>
    <dbReference type="NCBI Taxonomy" id="53972"/>
    <lineage>
        <taxon>Bacteria</taxon>
        <taxon>Bacillati</taxon>
        <taxon>Actinomycetota</taxon>
        <taxon>Actinomycetes</taxon>
        <taxon>Mycobacteriales</taxon>
        <taxon>Nocardiaceae</taxon>
        <taxon>Rhodococcoides</taxon>
    </lineage>
</organism>
<dbReference type="RefSeq" id="WP_204868843.1">
    <property type="nucleotide sequence ID" value="NZ_JAFBBK010000001.1"/>
</dbReference>
<evidence type="ECO:0000256" key="1">
    <source>
        <dbReference type="SAM" id="MobiDB-lite"/>
    </source>
</evidence>
<proteinExistence type="predicted"/>
<feature type="compositionally biased region" description="Polar residues" evidence="1">
    <location>
        <begin position="62"/>
        <end position="77"/>
    </location>
</feature>
<gene>
    <name evidence="4" type="ORF">JOE42_002633</name>
</gene>
<feature type="chain" id="PRO_5045128107" description="DUF4185 domain-containing protein" evidence="2">
    <location>
        <begin position="32"/>
        <end position="421"/>
    </location>
</feature>
<feature type="signal peptide" evidence="2">
    <location>
        <begin position="1"/>
        <end position="31"/>
    </location>
</feature>
<reference evidence="4 5" key="1">
    <citation type="submission" date="2021-01" db="EMBL/GenBank/DDBJ databases">
        <title>Genomics of switchgrass bacterial isolates.</title>
        <authorList>
            <person name="Shade A."/>
        </authorList>
    </citation>
    <scope>NUCLEOTIDE SEQUENCE [LARGE SCALE GENOMIC DNA]</scope>
    <source>
        <strain evidence="4 5">PvP111</strain>
    </source>
</reference>
<feature type="domain" description="DUF4185" evidence="3">
    <location>
        <begin position="88"/>
        <end position="413"/>
    </location>
</feature>
<evidence type="ECO:0000313" key="5">
    <source>
        <dbReference type="Proteomes" id="UP000703038"/>
    </source>
</evidence>
<evidence type="ECO:0000259" key="3">
    <source>
        <dbReference type="Pfam" id="PF13810"/>
    </source>
</evidence>
<evidence type="ECO:0000256" key="2">
    <source>
        <dbReference type="SAM" id="SignalP"/>
    </source>
</evidence>
<name>A0ABS2KVC5_9NOCA</name>
<comment type="caution">
    <text evidence="4">The sequence shown here is derived from an EMBL/GenBank/DDBJ whole genome shotgun (WGS) entry which is preliminary data.</text>
</comment>
<dbReference type="EMBL" id="JAFBBK010000001">
    <property type="protein sequence ID" value="MBM7415900.1"/>
    <property type="molecule type" value="Genomic_DNA"/>
</dbReference>
<keyword evidence="2" id="KW-0732">Signal</keyword>
<keyword evidence="5" id="KW-1185">Reference proteome</keyword>
<dbReference type="Proteomes" id="UP000703038">
    <property type="component" value="Unassembled WGS sequence"/>
</dbReference>
<evidence type="ECO:0000313" key="4">
    <source>
        <dbReference type="EMBL" id="MBM7415900.1"/>
    </source>
</evidence>
<protein>
    <recommendedName>
        <fullName evidence="3">DUF4185 domain-containing protein</fullName>
    </recommendedName>
</protein>
<feature type="region of interest" description="Disordered" evidence="1">
    <location>
        <begin position="52"/>
        <end position="77"/>
    </location>
</feature>
<dbReference type="Pfam" id="PF13810">
    <property type="entry name" value="DUF4185"/>
    <property type="match status" value="1"/>
</dbReference>
<sequence length="421" mass="44569">MRARSRQIAVGAALTLVASGLGVLSAPVASAEPCGGLGGPGSSLLGSFFGSSGSSGGGGSNPRGTQQPLAPIRSGNTQSVGWVTGPLSANNTYDRFGISGTDLGISWDNGTGQTLMAFGDSFGNCSVNGQQWRNNLLLRSSDDNLSDGITVPDAVPGDSASGSIVLPATPRYAEQIVPTLRLPEIEVTTIPTAAIAIDGVQYLNYMSVQSWGAPGRWVTNFSAIATSRDNGQSWTTDPMTIRVNKGVTIPGVAQVNEANGRFQMNAYAKGPDGWLYQFGTPNGRFGAAFLARVQPADILDLTKYEYSTGDVARPWSTNVADSKKVVDEPVSELSVSWNAYLKKYVMLYGDENQGSIVARTATDPQGPWSPMKTLLGRAETIGGVYAPYIHPKSSGRDLYFTASRWSDYNVMLLKTDLDALK</sequence>